<dbReference type="RefSeq" id="WP_309907705.1">
    <property type="nucleotide sequence ID" value="NZ_JAVDRF010000023.1"/>
</dbReference>
<sequence>MKRRQVDLAAFGAWRFFQAVLIISGVVAILWVSEPPGAANVKDRGPRRQA</sequence>
<dbReference type="EMBL" id="JAVDRF010000023">
    <property type="protein sequence ID" value="MDR6539753.1"/>
    <property type="molecule type" value="Genomic_DNA"/>
</dbReference>
<evidence type="ECO:0000313" key="3">
    <source>
        <dbReference type="Proteomes" id="UP001184230"/>
    </source>
</evidence>
<keyword evidence="3" id="KW-1185">Reference proteome</keyword>
<dbReference type="Proteomes" id="UP001184230">
    <property type="component" value="Unassembled WGS sequence"/>
</dbReference>
<keyword evidence="1" id="KW-0812">Transmembrane</keyword>
<evidence type="ECO:0000256" key="1">
    <source>
        <dbReference type="SAM" id="Phobius"/>
    </source>
</evidence>
<keyword evidence="1" id="KW-0472">Membrane</keyword>
<protein>
    <submittedName>
        <fullName evidence="2">Uncharacterized protein</fullName>
    </submittedName>
</protein>
<proteinExistence type="predicted"/>
<name>A0ABU1NMR6_9BURK</name>
<feature type="transmembrane region" description="Helical" evidence="1">
    <location>
        <begin position="12"/>
        <end position="32"/>
    </location>
</feature>
<organism evidence="2 3">
    <name type="scientific">Variovorax soli</name>
    <dbReference type="NCBI Taxonomy" id="376815"/>
    <lineage>
        <taxon>Bacteria</taxon>
        <taxon>Pseudomonadati</taxon>
        <taxon>Pseudomonadota</taxon>
        <taxon>Betaproteobacteria</taxon>
        <taxon>Burkholderiales</taxon>
        <taxon>Comamonadaceae</taxon>
        <taxon>Variovorax</taxon>
    </lineage>
</organism>
<accession>A0ABU1NMR6</accession>
<reference evidence="2 3" key="1">
    <citation type="submission" date="2023-07" db="EMBL/GenBank/DDBJ databases">
        <title>Sorghum-associated microbial communities from plants grown in Nebraska, USA.</title>
        <authorList>
            <person name="Schachtman D."/>
        </authorList>
    </citation>
    <scope>NUCLEOTIDE SEQUENCE [LARGE SCALE GENOMIC DNA]</scope>
    <source>
        <strain evidence="2 3">DS1781</strain>
    </source>
</reference>
<keyword evidence="1" id="KW-1133">Transmembrane helix</keyword>
<comment type="caution">
    <text evidence="2">The sequence shown here is derived from an EMBL/GenBank/DDBJ whole genome shotgun (WGS) entry which is preliminary data.</text>
</comment>
<gene>
    <name evidence="2" type="ORF">J2739_005555</name>
</gene>
<evidence type="ECO:0000313" key="2">
    <source>
        <dbReference type="EMBL" id="MDR6539753.1"/>
    </source>
</evidence>